<dbReference type="EMBL" id="CP032568">
    <property type="protein sequence ID" value="AYF76405.1"/>
    <property type="molecule type" value="Genomic_DNA"/>
</dbReference>
<evidence type="ECO:0000256" key="4">
    <source>
        <dbReference type="PROSITE-ProRule" id="PRU00335"/>
    </source>
</evidence>
<keyword evidence="1" id="KW-0805">Transcription regulation</keyword>
<proteinExistence type="predicted"/>
<evidence type="ECO:0000259" key="5">
    <source>
        <dbReference type="PROSITE" id="PS50977"/>
    </source>
</evidence>
<dbReference type="Proteomes" id="UP000267164">
    <property type="component" value="Chromosome"/>
</dbReference>
<evidence type="ECO:0000313" key="7">
    <source>
        <dbReference type="Proteomes" id="UP000267164"/>
    </source>
</evidence>
<dbReference type="RefSeq" id="WP_120739890.1">
    <property type="nucleotide sequence ID" value="NZ_CP032568.1"/>
</dbReference>
<dbReference type="PROSITE" id="PS50977">
    <property type="entry name" value="HTH_TETR_2"/>
    <property type="match status" value="1"/>
</dbReference>
<organism evidence="6 7">
    <name type="scientific">Nocardia yunnanensis</name>
    <dbReference type="NCBI Taxonomy" id="2382165"/>
    <lineage>
        <taxon>Bacteria</taxon>
        <taxon>Bacillati</taxon>
        <taxon>Actinomycetota</taxon>
        <taxon>Actinomycetes</taxon>
        <taxon>Mycobacteriales</taxon>
        <taxon>Nocardiaceae</taxon>
        <taxon>Nocardia</taxon>
    </lineage>
</organism>
<dbReference type="GO" id="GO:0003700">
    <property type="term" value="F:DNA-binding transcription factor activity"/>
    <property type="evidence" value="ECO:0007669"/>
    <property type="project" value="TreeGrafter"/>
</dbReference>
<accession>A0A386ZIK7</accession>
<keyword evidence="2 4" id="KW-0238">DNA-binding</keyword>
<evidence type="ECO:0000313" key="6">
    <source>
        <dbReference type="EMBL" id="AYF76405.1"/>
    </source>
</evidence>
<dbReference type="Gene3D" id="1.10.10.60">
    <property type="entry name" value="Homeodomain-like"/>
    <property type="match status" value="1"/>
</dbReference>
<gene>
    <name evidence="6" type="ORF">D7D52_24190</name>
</gene>
<sequence length="207" mass="22777">MSSQPQTTREHIMSEALRLFGVQGFAATSVAQIEKAAGLSGGSGALYRHFRSKDELLVTAVEWRLADRGDWARFLEPGFSMAPLLAEAGPDRVDQLTALCRIGLDRLEHDRDVNRILLRDNTVPAELLDVFRRVEYDVVMGVVTRALAELAGPERAPQDWHDTAAVLVGAIAHFWLISDAFGGTHPAGLDADRYLRSAAELMLARLD</sequence>
<dbReference type="KEGG" id="nyu:D7D52_24190"/>
<feature type="DNA-binding region" description="H-T-H motif" evidence="4">
    <location>
        <begin position="31"/>
        <end position="50"/>
    </location>
</feature>
<dbReference type="PANTHER" id="PTHR30055:SF234">
    <property type="entry name" value="HTH-TYPE TRANSCRIPTIONAL REGULATOR BETI"/>
    <property type="match status" value="1"/>
</dbReference>
<name>A0A386ZIK7_9NOCA</name>
<evidence type="ECO:0000256" key="1">
    <source>
        <dbReference type="ARBA" id="ARBA00023015"/>
    </source>
</evidence>
<evidence type="ECO:0000256" key="2">
    <source>
        <dbReference type="ARBA" id="ARBA00023125"/>
    </source>
</evidence>
<dbReference type="GO" id="GO:0000976">
    <property type="term" value="F:transcription cis-regulatory region binding"/>
    <property type="evidence" value="ECO:0007669"/>
    <property type="project" value="TreeGrafter"/>
</dbReference>
<feature type="domain" description="HTH tetR-type" evidence="5">
    <location>
        <begin position="6"/>
        <end position="68"/>
    </location>
</feature>
<dbReference type="PANTHER" id="PTHR30055">
    <property type="entry name" value="HTH-TYPE TRANSCRIPTIONAL REGULATOR RUTR"/>
    <property type="match status" value="1"/>
</dbReference>
<keyword evidence="7" id="KW-1185">Reference proteome</keyword>
<protein>
    <submittedName>
        <fullName evidence="6">TetR family transcriptional regulator</fullName>
    </submittedName>
</protein>
<dbReference type="InterPro" id="IPR050109">
    <property type="entry name" value="HTH-type_TetR-like_transc_reg"/>
</dbReference>
<evidence type="ECO:0000256" key="3">
    <source>
        <dbReference type="ARBA" id="ARBA00023163"/>
    </source>
</evidence>
<dbReference type="AlphaFoldDB" id="A0A386ZIK7"/>
<dbReference type="SUPFAM" id="SSF46689">
    <property type="entry name" value="Homeodomain-like"/>
    <property type="match status" value="1"/>
</dbReference>
<dbReference type="Gene3D" id="1.10.357.10">
    <property type="entry name" value="Tetracycline Repressor, domain 2"/>
    <property type="match status" value="1"/>
</dbReference>
<reference evidence="6 7" key="1">
    <citation type="submission" date="2018-09" db="EMBL/GenBank/DDBJ databases">
        <title>Nocardia yunnanensis sp. nov., an actinomycete isolated from a soil sample.</title>
        <authorList>
            <person name="Zhang J."/>
        </authorList>
    </citation>
    <scope>NUCLEOTIDE SEQUENCE [LARGE SCALE GENOMIC DNA]</scope>
    <source>
        <strain evidence="6 7">CFHS0054</strain>
    </source>
</reference>
<dbReference type="InterPro" id="IPR001647">
    <property type="entry name" value="HTH_TetR"/>
</dbReference>
<keyword evidence="3" id="KW-0804">Transcription</keyword>
<dbReference type="InterPro" id="IPR009057">
    <property type="entry name" value="Homeodomain-like_sf"/>
</dbReference>
<dbReference type="Pfam" id="PF00440">
    <property type="entry name" value="TetR_N"/>
    <property type="match status" value="1"/>
</dbReference>
<dbReference type="OrthoDB" id="3627020at2"/>